<dbReference type="GO" id="GO:0004377">
    <property type="term" value="F:GDP-Man:Man(3)GlcNAc(2)-PP-Dol alpha-1,2-mannosyltransferase activity"/>
    <property type="evidence" value="ECO:0007669"/>
    <property type="project" value="InterPro"/>
</dbReference>
<evidence type="ECO:0000259" key="5">
    <source>
        <dbReference type="Pfam" id="PF18922"/>
    </source>
</evidence>
<keyword evidence="1" id="KW-0328">Glycosyltransferase</keyword>
<feature type="transmembrane region" description="Helical" evidence="3">
    <location>
        <begin position="20"/>
        <end position="37"/>
    </location>
</feature>
<dbReference type="eggNOG" id="ENOG502S38T">
    <property type="taxonomic scope" value="Eukaryota"/>
</dbReference>
<dbReference type="EMBL" id="GL433841">
    <property type="protein sequence ID" value="EFN56792.1"/>
    <property type="molecule type" value="Genomic_DNA"/>
</dbReference>
<keyword evidence="3" id="KW-0472">Membrane</keyword>
<dbReference type="Proteomes" id="UP000008141">
    <property type="component" value="Unassembled WGS sequence"/>
</dbReference>
<organism evidence="7">
    <name type="scientific">Chlorella variabilis</name>
    <name type="common">Green alga</name>
    <dbReference type="NCBI Taxonomy" id="554065"/>
    <lineage>
        <taxon>Eukaryota</taxon>
        <taxon>Viridiplantae</taxon>
        <taxon>Chlorophyta</taxon>
        <taxon>core chlorophytes</taxon>
        <taxon>Trebouxiophyceae</taxon>
        <taxon>Chlorellales</taxon>
        <taxon>Chlorellaceae</taxon>
        <taxon>Chlorella clade</taxon>
        <taxon>Chlorella</taxon>
    </lineage>
</organism>
<dbReference type="InterPro" id="IPR038013">
    <property type="entry name" value="ALG11"/>
</dbReference>
<dbReference type="CDD" id="cd03801">
    <property type="entry name" value="GT4_PimA-like"/>
    <property type="match status" value="1"/>
</dbReference>
<dbReference type="InterPro" id="IPR043729">
    <property type="entry name" value="DUF5672"/>
</dbReference>
<gene>
    <name evidence="6" type="ORF">CHLNCDRAFT_144286</name>
</gene>
<evidence type="ECO:0000256" key="2">
    <source>
        <dbReference type="SAM" id="MobiDB-lite"/>
    </source>
</evidence>
<dbReference type="PANTHER" id="PTHR45919">
    <property type="entry name" value="GDP-MAN:MAN(3)GLCNAC(2)-PP-DOL ALPHA-1,2-MANNOSYLTRANSFERASE"/>
    <property type="match status" value="1"/>
</dbReference>
<proteinExistence type="predicted"/>
<accession>E1ZCC6</accession>
<feature type="region of interest" description="Disordered" evidence="2">
    <location>
        <begin position="100"/>
        <end position="122"/>
    </location>
</feature>
<reference evidence="6 7" key="1">
    <citation type="journal article" date="2010" name="Plant Cell">
        <title>The Chlorella variabilis NC64A genome reveals adaptation to photosymbiosis, coevolution with viruses, and cryptic sex.</title>
        <authorList>
            <person name="Blanc G."/>
            <person name="Duncan G."/>
            <person name="Agarkova I."/>
            <person name="Borodovsky M."/>
            <person name="Gurnon J."/>
            <person name="Kuo A."/>
            <person name="Lindquist E."/>
            <person name="Lucas S."/>
            <person name="Pangilinan J."/>
            <person name="Polle J."/>
            <person name="Salamov A."/>
            <person name="Terry A."/>
            <person name="Yamada T."/>
            <person name="Dunigan D.D."/>
            <person name="Grigoriev I.V."/>
            <person name="Claverie J.M."/>
            <person name="Van Etten J.L."/>
        </authorList>
    </citation>
    <scope>NUCLEOTIDE SEQUENCE [LARGE SCALE GENOMIC DNA]</scope>
    <source>
        <strain evidence="6 7">NC64A</strain>
    </source>
</reference>
<dbReference type="OrthoDB" id="510126at2759"/>
<dbReference type="InterPro" id="IPR001296">
    <property type="entry name" value="Glyco_trans_1"/>
</dbReference>
<dbReference type="GO" id="GO:0006487">
    <property type="term" value="P:protein N-linked glycosylation"/>
    <property type="evidence" value="ECO:0007669"/>
    <property type="project" value="TreeGrafter"/>
</dbReference>
<dbReference type="AlphaFoldDB" id="E1ZCC6"/>
<dbReference type="RefSeq" id="XP_005848894.1">
    <property type="nucleotide sequence ID" value="XM_005848832.1"/>
</dbReference>
<dbReference type="Gene3D" id="3.40.50.2000">
    <property type="entry name" value="Glycogen Phosphorylase B"/>
    <property type="match status" value="1"/>
</dbReference>
<keyword evidence="7" id="KW-1185">Reference proteome</keyword>
<dbReference type="GeneID" id="17356319"/>
<dbReference type="OMA" id="DINACPS"/>
<name>E1ZCC6_CHLVA</name>
<evidence type="ECO:0000259" key="4">
    <source>
        <dbReference type="Pfam" id="PF00534"/>
    </source>
</evidence>
<feature type="region of interest" description="Disordered" evidence="2">
    <location>
        <begin position="48"/>
        <end position="83"/>
    </location>
</feature>
<feature type="compositionally biased region" description="Gly residues" evidence="2">
    <location>
        <begin position="70"/>
        <end position="80"/>
    </location>
</feature>
<dbReference type="Pfam" id="PF18922">
    <property type="entry name" value="DUF5672"/>
    <property type="match status" value="1"/>
</dbReference>
<feature type="domain" description="DUF5672" evidence="5">
    <location>
        <begin position="617"/>
        <end position="747"/>
    </location>
</feature>
<dbReference type="Pfam" id="PF00534">
    <property type="entry name" value="Glycos_transf_1"/>
    <property type="match status" value="1"/>
</dbReference>
<evidence type="ECO:0000313" key="7">
    <source>
        <dbReference type="Proteomes" id="UP000008141"/>
    </source>
</evidence>
<feature type="domain" description="Glycosyl transferase family 1" evidence="4">
    <location>
        <begin position="335"/>
        <end position="486"/>
    </location>
</feature>
<evidence type="ECO:0000256" key="1">
    <source>
        <dbReference type="ARBA" id="ARBA00022676"/>
    </source>
</evidence>
<dbReference type="InParanoid" id="E1ZCC6"/>
<protein>
    <submittedName>
        <fullName evidence="6">Expressed protein</fullName>
    </submittedName>
</protein>
<evidence type="ECO:0000313" key="6">
    <source>
        <dbReference type="EMBL" id="EFN56792.1"/>
    </source>
</evidence>
<keyword evidence="3" id="KW-1133">Transmembrane helix</keyword>
<feature type="region of interest" description="Disordered" evidence="2">
    <location>
        <begin position="310"/>
        <end position="330"/>
    </location>
</feature>
<evidence type="ECO:0000256" key="3">
    <source>
        <dbReference type="SAM" id="Phobius"/>
    </source>
</evidence>
<dbReference type="PANTHER" id="PTHR45919:SF1">
    <property type="entry name" value="GDP-MAN:MAN(3)GLCNAC(2)-PP-DOL ALPHA-1,2-MANNOSYLTRANSFERASE"/>
    <property type="match status" value="1"/>
</dbReference>
<keyword evidence="3" id="KW-0812">Transmembrane</keyword>
<sequence length="838" mass="92366">MGRGTKNGEGGRWLTRLPLLWQWLLVFAFTVMVLRHWKWLNMSSPLEDEAASSRGKGSRKGLLPGHDADAGGGGGGGGTDVAGKEMGEVQADWRVGGGAGNRVTKKAATPPRGCPVSVPWDQLPRDPGKKRAAVFTPYNIVFGGGERYLLSVVAVLQDMKYNVDVLVFRRNVCQTKEQLLKVAAGLRVALNPDLLSIHVVGAQGIHLQAPTTTLTEYSVFMSLGNDKLPTYAGLGHVSFYMCQFPFDLVRPPRPGTTKAFASYDYVLLNSEYTDRWYHEFAGPHIENALRVWNAAPTVVVLHPPVEPFNKPPAKKAGAGEAGAPPPPPQPDRQHIVLLGRFFKGRQSKGHAAAIDIFRQLMPKLPAATQLHLIGNLMPGHKDYLQDLKKRAKGLPVHFHIGVPSETIEELLRTSLVQWHLTGIELVAGAEDPASEEHFGISIAEGMSAGVIPVVLNRGGVTDIVKHGTTGFLCQDAAEVAELTEGVFGLDDDSRRRLRGSATAWVDRFSQKAFAKNFRILANRGKLSKPFRFLQQQTMDLVLARSFKLPKSAKNAALIIEPRQHYAFEYVVKNVMFHLGPEWALHVYHGTANNQYVHRALASLENVNYHELDTVGVSIAMLNQLLKSSDFWEELQEAGLSHVLFFQTDSLLVHGNISAFLQYDYVGAPWHRGNERWGRAQKRMPHGVGNGGLSLRSVPAMMALARQHGNNHSNAQQEDFFYSELMEALPEYQLPPRQQAYQFCVEVPCDDIEAEAGGVARPGSPVLTLPGVPMALHATWYYFVGQPKRYADLLTLLDMSVCGPEAFMRLRTASASPTPELKQARLRKLAAQEDDAPGQ</sequence>
<keyword evidence="1" id="KW-0808">Transferase</keyword>
<dbReference type="KEGG" id="cvr:CHLNCDRAFT_144286"/>
<dbReference type="SUPFAM" id="SSF53756">
    <property type="entry name" value="UDP-Glycosyltransferase/glycogen phosphorylase"/>
    <property type="match status" value="1"/>
</dbReference>
<dbReference type="GO" id="GO:0016020">
    <property type="term" value="C:membrane"/>
    <property type="evidence" value="ECO:0007669"/>
    <property type="project" value="TreeGrafter"/>
</dbReference>